<evidence type="ECO:0000313" key="2">
    <source>
        <dbReference type="Proteomes" id="UP001279734"/>
    </source>
</evidence>
<name>A0AAD3SDC1_NEPGR</name>
<sequence length="70" mass="7396">MLIEQSGPCKSGVKKKLVPSLYADEGGLNSSKRSWVFGCLASASQNTACLSPLERNAEIAQSALLPGHHL</sequence>
<protein>
    <submittedName>
        <fullName evidence="1">Uncharacterized protein</fullName>
    </submittedName>
</protein>
<proteinExistence type="predicted"/>
<dbReference type="Proteomes" id="UP001279734">
    <property type="component" value="Unassembled WGS sequence"/>
</dbReference>
<reference evidence="1" key="1">
    <citation type="submission" date="2023-05" db="EMBL/GenBank/DDBJ databases">
        <title>Nepenthes gracilis genome sequencing.</title>
        <authorList>
            <person name="Fukushima K."/>
        </authorList>
    </citation>
    <scope>NUCLEOTIDE SEQUENCE</scope>
    <source>
        <strain evidence="1">SING2019-196</strain>
    </source>
</reference>
<evidence type="ECO:0000313" key="1">
    <source>
        <dbReference type="EMBL" id="GMH08676.1"/>
    </source>
</evidence>
<gene>
    <name evidence="1" type="ORF">Nepgr_010516</name>
</gene>
<organism evidence="1 2">
    <name type="scientific">Nepenthes gracilis</name>
    <name type="common">Slender pitcher plant</name>
    <dbReference type="NCBI Taxonomy" id="150966"/>
    <lineage>
        <taxon>Eukaryota</taxon>
        <taxon>Viridiplantae</taxon>
        <taxon>Streptophyta</taxon>
        <taxon>Embryophyta</taxon>
        <taxon>Tracheophyta</taxon>
        <taxon>Spermatophyta</taxon>
        <taxon>Magnoliopsida</taxon>
        <taxon>eudicotyledons</taxon>
        <taxon>Gunneridae</taxon>
        <taxon>Pentapetalae</taxon>
        <taxon>Caryophyllales</taxon>
        <taxon>Nepenthaceae</taxon>
        <taxon>Nepenthes</taxon>
    </lineage>
</organism>
<dbReference type="EMBL" id="BSYO01000008">
    <property type="protein sequence ID" value="GMH08676.1"/>
    <property type="molecule type" value="Genomic_DNA"/>
</dbReference>
<accession>A0AAD3SDC1</accession>
<keyword evidence="2" id="KW-1185">Reference proteome</keyword>
<comment type="caution">
    <text evidence="1">The sequence shown here is derived from an EMBL/GenBank/DDBJ whole genome shotgun (WGS) entry which is preliminary data.</text>
</comment>
<dbReference type="AlphaFoldDB" id="A0AAD3SDC1"/>